<dbReference type="AlphaFoldDB" id="A0AAV1J6X7"/>
<sequence length="463" mass="52783">MAINQHSGFVFSEEVDISELEDVFEDLALLQVSETFEQDQKFDPQYDEELSRICDQVGSGVLKRINSGEINNVSAKRVRLEEPTTSRGSAAAEQSSTLHGNLEKLTKNLKDDEFHELGLHFPNQNDFDRLRQKGVFPYEYMTSLECFDLTFLPNKKHFRSSLTNNDISDADYNRALDVWQHFGCENMLDYSNLYLKTDVLLLTDVFENFRRLCIKTYGLDPAHYYTAPGLSWDAMLKKTNVKLELLTDIDQIAFIKAGIRGGISQCSNRYAKSNNKYLEDFDKNIPSSYIIYLDANNLYGWAMSQYLPEGGFKWVSLDTNFNIPDTSEYGYILEVDLEYSQDLHDKHSDFPMCPENVNIDYPEMSVSLTHGSVRSIVFRKLSIDGADINTSRIDARWHRATFLRGGPPANPLRSRFETPASQGGGPPAIPRRSRFETPASQGGVPQRRVPTSEPELSNPNYLY</sequence>
<feature type="region of interest" description="Disordered" evidence="1">
    <location>
        <begin position="404"/>
        <end position="463"/>
    </location>
</feature>
<evidence type="ECO:0008006" key="4">
    <source>
        <dbReference type="Google" id="ProtNLM"/>
    </source>
</evidence>
<dbReference type="InterPro" id="IPR043502">
    <property type="entry name" value="DNA/RNA_pol_sf"/>
</dbReference>
<accession>A0AAV1J6X7</accession>
<comment type="caution">
    <text evidence="2">The sequence shown here is derived from an EMBL/GenBank/DDBJ whole genome shotgun (WGS) entry which is preliminary data.</text>
</comment>
<protein>
    <recommendedName>
        <fullName evidence="4">DNA-directed DNA polymerase</fullName>
    </recommendedName>
</protein>
<evidence type="ECO:0000313" key="2">
    <source>
        <dbReference type="EMBL" id="CAK1545119.1"/>
    </source>
</evidence>
<dbReference type="GO" id="GO:0071897">
    <property type="term" value="P:DNA biosynthetic process"/>
    <property type="evidence" value="ECO:0007669"/>
    <property type="project" value="UniProtKB-ARBA"/>
</dbReference>
<dbReference type="PANTHER" id="PTHR31511">
    <property type="entry name" value="PROTEIN CBG23764"/>
    <property type="match status" value="1"/>
</dbReference>
<dbReference type="Proteomes" id="UP001497472">
    <property type="component" value="Unassembled WGS sequence"/>
</dbReference>
<dbReference type="PANTHER" id="PTHR31511:SF12">
    <property type="entry name" value="RHO TERMINATION FACTOR N-TERMINAL DOMAIN-CONTAINING PROTEIN"/>
    <property type="match status" value="1"/>
</dbReference>
<gene>
    <name evidence="2" type="ORF">LNINA_LOCUS4805</name>
</gene>
<keyword evidence="3" id="KW-1185">Reference proteome</keyword>
<dbReference type="SUPFAM" id="SSF56672">
    <property type="entry name" value="DNA/RNA polymerases"/>
    <property type="match status" value="1"/>
</dbReference>
<organism evidence="2 3">
    <name type="scientific">Leptosia nina</name>
    <dbReference type="NCBI Taxonomy" id="320188"/>
    <lineage>
        <taxon>Eukaryota</taxon>
        <taxon>Metazoa</taxon>
        <taxon>Ecdysozoa</taxon>
        <taxon>Arthropoda</taxon>
        <taxon>Hexapoda</taxon>
        <taxon>Insecta</taxon>
        <taxon>Pterygota</taxon>
        <taxon>Neoptera</taxon>
        <taxon>Endopterygota</taxon>
        <taxon>Lepidoptera</taxon>
        <taxon>Glossata</taxon>
        <taxon>Ditrysia</taxon>
        <taxon>Papilionoidea</taxon>
        <taxon>Pieridae</taxon>
        <taxon>Pierinae</taxon>
        <taxon>Leptosia</taxon>
    </lineage>
</organism>
<name>A0AAV1J6X7_9NEOP</name>
<proteinExistence type="predicted"/>
<evidence type="ECO:0000313" key="3">
    <source>
        <dbReference type="Proteomes" id="UP001497472"/>
    </source>
</evidence>
<dbReference type="EMBL" id="CAVLEF010000006">
    <property type="protein sequence ID" value="CAK1545119.1"/>
    <property type="molecule type" value="Genomic_DNA"/>
</dbReference>
<reference evidence="2 3" key="1">
    <citation type="submission" date="2023-11" db="EMBL/GenBank/DDBJ databases">
        <authorList>
            <person name="Okamura Y."/>
        </authorList>
    </citation>
    <scope>NUCLEOTIDE SEQUENCE [LARGE SCALE GENOMIC DNA]</scope>
</reference>
<feature type="compositionally biased region" description="Polar residues" evidence="1">
    <location>
        <begin position="454"/>
        <end position="463"/>
    </location>
</feature>
<evidence type="ECO:0000256" key="1">
    <source>
        <dbReference type="SAM" id="MobiDB-lite"/>
    </source>
</evidence>